<name>A0A0F9V683_9ZZZZ</name>
<gene>
    <name evidence="2" type="ORF">LCGC14_0522900</name>
</gene>
<proteinExistence type="predicted"/>
<dbReference type="EMBL" id="LAZR01000661">
    <property type="protein sequence ID" value="KKN61358.1"/>
    <property type="molecule type" value="Genomic_DNA"/>
</dbReference>
<accession>A0A0F9V683</accession>
<organism evidence="2">
    <name type="scientific">marine sediment metagenome</name>
    <dbReference type="NCBI Taxonomy" id="412755"/>
    <lineage>
        <taxon>unclassified sequences</taxon>
        <taxon>metagenomes</taxon>
        <taxon>ecological metagenomes</taxon>
    </lineage>
</organism>
<dbReference type="AlphaFoldDB" id="A0A0F9V683"/>
<feature type="transmembrane region" description="Helical" evidence="1">
    <location>
        <begin position="73"/>
        <end position="94"/>
    </location>
</feature>
<sequence>MLFGQVDCPSGFHWDSIEGQCVAGRARPVFTTMRPDIVDVIPAPPPAPPTPIAPTIVRLPRQELRPERPGWKWWYWLLLAGGVGGTGALLYYGLKRKRPTSANLRGGRKRKLLLPRYSERKGWYGGSKNTLFVFTDKRTGSSVVRPVYDARGIGPAAAVRVATRAEAEKEWQSPLRAGWQTLGRRR</sequence>
<keyword evidence="1" id="KW-1133">Transmembrane helix</keyword>
<evidence type="ECO:0000256" key="1">
    <source>
        <dbReference type="SAM" id="Phobius"/>
    </source>
</evidence>
<protein>
    <submittedName>
        <fullName evidence="2">Uncharacterized protein</fullName>
    </submittedName>
</protein>
<keyword evidence="1" id="KW-0812">Transmembrane</keyword>
<evidence type="ECO:0000313" key="2">
    <source>
        <dbReference type="EMBL" id="KKN61358.1"/>
    </source>
</evidence>
<comment type="caution">
    <text evidence="2">The sequence shown here is derived from an EMBL/GenBank/DDBJ whole genome shotgun (WGS) entry which is preliminary data.</text>
</comment>
<reference evidence="2" key="1">
    <citation type="journal article" date="2015" name="Nature">
        <title>Complex archaea that bridge the gap between prokaryotes and eukaryotes.</title>
        <authorList>
            <person name="Spang A."/>
            <person name="Saw J.H."/>
            <person name="Jorgensen S.L."/>
            <person name="Zaremba-Niedzwiedzka K."/>
            <person name="Martijn J."/>
            <person name="Lind A.E."/>
            <person name="van Eijk R."/>
            <person name="Schleper C."/>
            <person name="Guy L."/>
            <person name="Ettema T.J."/>
        </authorList>
    </citation>
    <scope>NUCLEOTIDE SEQUENCE</scope>
</reference>
<keyword evidence="1" id="KW-0472">Membrane</keyword>